<dbReference type="CDD" id="cd00635">
    <property type="entry name" value="PLPDE_III_YBL036c_like"/>
    <property type="match status" value="1"/>
</dbReference>
<dbReference type="Proteomes" id="UP000190042">
    <property type="component" value="Unassembled WGS sequence"/>
</dbReference>
<feature type="modified residue" description="N6-(pyridoxal phosphate)lysine" evidence="2 3">
    <location>
        <position position="36"/>
    </location>
</feature>
<comment type="function">
    <text evidence="2">Pyridoxal 5'-phosphate (PLP)-binding protein, which is involved in PLP homeostasis.</text>
</comment>
<accession>A0A1T4YF24</accession>
<evidence type="ECO:0000256" key="3">
    <source>
        <dbReference type="PIRSR" id="PIRSR004848-1"/>
    </source>
</evidence>
<dbReference type="Pfam" id="PF01168">
    <property type="entry name" value="Ala_racemase_N"/>
    <property type="match status" value="1"/>
</dbReference>
<proteinExistence type="inferred from homology"/>
<dbReference type="HAMAP" id="MF_02087">
    <property type="entry name" value="PLP_homeostasis"/>
    <property type="match status" value="1"/>
</dbReference>
<evidence type="ECO:0000256" key="4">
    <source>
        <dbReference type="RuleBase" id="RU004514"/>
    </source>
</evidence>
<dbReference type="Gene3D" id="3.20.20.10">
    <property type="entry name" value="Alanine racemase"/>
    <property type="match status" value="1"/>
</dbReference>
<dbReference type="GO" id="GO:0030170">
    <property type="term" value="F:pyridoxal phosphate binding"/>
    <property type="evidence" value="ECO:0007669"/>
    <property type="project" value="UniProtKB-UniRule"/>
</dbReference>
<dbReference type="PROSITE" id="PS01211">
    <property type="entry name" value="UPF0001"/>
    <property type="match status" value="1"/>
</dbReference>
<dbReference type="InterPro" id="IPR001608">
    <property type="entry name" value="Ala_racemase_N"/>
</dbReference>
<gene>
    <name evidence="6" type="ORF">SAMN04244570_2473</name>
</gene>
<dbReference type="FunFam" id="3.20.20.10:FF:000011">
    <property type="entry name" value="Pyridoxal phosphate homeostasis protein"/>
    <property type="match status" value="1"/>
</dbReference>
<comment type="similarity">
    <text evidence="2 4">Belongs to the pyridoxal phosphate-binding protein YggS/PROSC family.</text>
</comment>
<reference evidence="7" key="1">
    <citation type="submission" date="2017-02" db="EMBL/GenBank/DDBJ databases">
        <authorList>
            <person name="Varghese N."/>
            <person name="Submissions S."/>
        </authorList>
    </citation>
    <scope>NUCLEOTIDE SEQUENCE [LARGE SCALE GENOMIC DNA]</scope>
    <source>
        <strain evidence="7">DSM 23966</strain>
    </source>
</reference>
<dbReference type="SUPFAM" id="SSF51419">
    <property type="entry name" value="PLP-binding barrel"/>
    <property type="match status" value="1"/>
</dbReference>
<organism evidence="6 7">
    <name type="scientific">Sporosarcina newyorkensis</name>
    <dbReference type="NCBI Taxonomy" id="759851"/>
    <lineage>
        <taxon>Bacteria</taxon>
        <taxon>Bacillati</taxon>
        <taxon>Bacillota</taxon>
        <taxon>Bacilli</taxon>
        <taxon>Bacillales</taxon>
        <taxon>Caryophanaceae</taxon>
        <taxon>Sporosarcina</taxon>
    </lineage>
</organism>
<comment type="cofactor">
    <cofactor evidence="3">
        <name>pyridoxal 5'-phosphate</name>
        <dbReference type="ChEBI" id="CHEBI:597326"/>
    </cofactor>
</comment>
<keyword evidence="7" id="KW-1185">Reference proteome</keyword>
<dbReference type="RefSeq" id="WP_078817806.1">
    <property type="nucleotide sequence ID" value="NZ_FUYJ01000004.1"/>
</dbReference>
<dbReference type="PANTHER" id="PTHR10146">
    <property type="entry name" value="PROLINE SYNTHETASE CO-TRANSCRIBED BACTERIAL HOMOLOG PROTEIN"/>
    <property type="match status" value="1"/>
</dbReference>
<dbReference type="PIRSF" id="PIRSF004848">
    <property type="entry name" value="YBL036c_PLPDEIII"/>
    <property type="match status" value="1"/>
</dbReference>
<dbReference type="InterPro" id="IPR029066">
    <property type="entry name" value="PLP-binding_barrel"/>
</dbReference>
<dbReference type="EMBL" id="FUYJ01000004">
    <property type="protein sequence ID" value="SKB00369.1"/>
    <property type="molecule type" value="Genomic_DNA"/>
</dbReference>
<feature type="domain" description="Alanine racemase N-terminal" evidence="5">
    <location>
        <begin position="8"/>
        <end position="224"/>
    </location>
</feature>
<dbReference type="AlphaFoldDB" id="A0A1T4YF24"/>
<evidence type="ECO:0000259" key="5">
    <source>
        <dbReference type="Pfam" id="PF01168"/>
    </source>
</evidence>
<dbReference type="PANTHER" id="PTHR10146:SF14">
    <property type="entry name" value="PYRIDOXAL PHOSPHATE HOMEOSTASIS PROTEIN"/>
    <property type="match status" value="1"/>
</dbReference>
<evidence type="ECO:0000256" key="1">
    <source>
        <dbReference type="ARBA" id="ARBA00022898"/>
    </source>
</evidence>
<dbReference type="NCBIfam" id="TIGR00044">
    <property type="entry name" value="YggS family pyridoxal phosphate-dependent enzyme"/>
    <property type="match status" value="1"/>
</dbReference>
<dbReference type="InterPro" id="IPR011078">
    <property type="entry name" value="PyrdxlP_homeostasis"/>
</dbReference>
<evidence type="ECO:0000313" key="7">
    <source>
        <dbReference type="Proteomes" id="UP000190042"/>
    </source>
</evidence>
<evidence type="ECO:0000313" key="6">
    <source>
        <dbReference type="EMBL" id="SKB00369.1"/>
    </source>
</evidence>
<keyword evidence="1 2" id="KW-0663">Pyridoxal phosphate</keyword>
<protein>
    <recommendedName>
        <fullName evidence="2">Pyridoxal phosphate homeostasis protein</fullName>
        <shortName evidence="2">PLP homeostasis protein</shortName>
    </recommendedName>
</protein>
<evidence type="ECO:0000256" key="2">
    <source>
        <dbReference type="HAMAP-Rule" id="MF_02087"/>
    </source>
</evidence>
<sequence>MKLVEQRLATIQQQINEACEKAKRNPEDITLIAVTKSVSSKRAQALVDIGVEDLGENRLEGLLEKQKNIQNPVNWHFIGNLQTRKVKELIHTIHCLHSVDRMSLAKEVNKRAEQPMDCFVQVNVSGEESKSGIEPEEVEAFIEQLAAFENIHVIGLMTMAPNTDDECAIRNVFSSLRELRDKIAAKQLSYAPCTKLSIGMSNDFTIAIEEGATHIRIGTALVGSESEEDE</sequence>
<name>A0A1T4YF24_9BACL</name>